<dbReference type="EMBL" id="NHYE01001251">
    <property type="protein sequence ID" value="PPQ97433.1"/>
    <property type="molecule type" value="Genomic_DNA"/>
</dbReference>
<keyword evidence="2" id="KW-1185">Reference proteome</keyword>
<reference evidence="1 2" key="1">
    <citation type="journal article" date="2018" name="Evol. Lett.">
        <title>Horizontal gene cluster transfer increased hallucinogenic mushroom diversity.</title>
        <authorList>
            <person name="Reynolds H.T."/>
            <person name="Vijayakumar V."/>
            <person name="Gluck-Thaler E."/>
            <person name="Korotkin H.B."/>
            <person name="Matheny P.B."/>
            <person name="Slot J.C."/>
        </authorList>
    </citation>
    <scope>NUCLEOTIDE SEQUENCE [LARGE SCALE GENOMIC DNA]</scope>
    <source>
        <strain evidence="1 2">SRW20</strain>
    </source>
</reference>
<gene>
    <name evidence="1" type="ORF">CVT26_006780</name>
</gene>
<accession>A0A409Y382</accession>
<evidence type="ECO:0000313" key="1">
    <source>
        <dbReference type="EMBL" id="PPQ97433.1"/>
    </source>
</evidence>
<evidence type="ECO:0000313" key="2">
    <source>
        <dbReference type="Proteomes" id="UP000284706"/>
    </source>
</evidence>
<organism evidence="1 2">
    <name type="scientific">Gymnopilus dilepis</name>
    <dbReference type="NCBI Taxonomy" id="231916"/>
    <lineage>
        <taxon>Eukaryota</taxon>
        <taxon>Fungi</taxon>
        <taxon>Dikarya</taxon>
        <taxon>Basidiomycota</taxon>
        <taxon>Agaricomycotina</taxon>
        <taxon>Agaricomycetes</taxon>
        <taxon>Agaricomycetidae</taxon>
        <taxon>Agaricales</taxon>
        <taxon>Agaricineae</taxon>
        <taxon>Hymenogastraceae</taxon>
        <taxon>Gymnopilus</taxon>
    </lineage>
</organism>
<dbReference type="Proteomes" id="UP000284706">
    <property type="component" value="Unassembled WGS sequence"/>
</dbReference>
<dbReference type="InParanoid" id="A0A409Y382"/>
<name>A0A409Y382_9AGAR</name>
<protein>
    <submittedName>
        <fullName evidence="1">Uncharacterized protein</fullName>
    </submittedName>
</protein>
<dbReference type="AlphaFoldDB" id="A0A409Y382"/>
<proteinExistence type="predicted"/>
<comment type="caution">
    <text evidence="1">The sequence shown here is derived from an EMBL/GenBank/DDBJ whole genome shotgun (WGS) entry which is preliminary data.</text>
</comment>
<sequence>MLDQTRADLHNLSPRELAKVTFQQRVHPDYRDIFMELERRRDDADNQETRHRKTGATIQFWQEHKV</sequence>